<name>A0A5J4JE64_9BACI</name>
<dbReference type="PANTHER" id="PTHR37422:SF13">
    <property type="entry name" value="LIPOPOLYSACCHARIDE BIOSYNTHESIS PROTEIN PA4999-RELATED"/>
    <property type="match status" value="1"/>
</dbReference>
<evidence type="ECO:0000313" key="3">
    <source>
        <dbReference type="Proteomes" id="UP000391919"/>
    </source>
</evidence>
<evidence type="ECO:0000313" key="2">
    <source>
        <dbReference type="EMBL" id="GER70383.1"/>
    </source>
</evidence>
<feature type="transmembrane region" description="Helical" evidence="1">
    <location>
        <begin position="217"/>
        <end position="235"/>
    </location>
</feature>
<gene>
    <name evidence="2" type="ORF">BpJC7_16860</name>
</gene>
<dbReference type="InterPro" id="IPR051533">
    <property type="entry name" value="WaaL-like"/>
</dbReference>
<feature type="transmembrane region" description="Helical" evidence="1">
    <location>
        <begin position="12"/>
        <end position="27"/>
    </location>
</feature>
<reference evidence="2 3" key="1">
    <citation type="submission" date="2019-09" db="EMBL/GenBank/DDBJ databases">
        <title>Draft genome sequence of Bacillus sp. JC-7.</title>
        <authorList>
            <person name="Tanaka N."/>
            <person name="Shiwa Y."/>
            <person name="Fujita N."/>
            <person name="Tanasupawat S."/>
        </authorList>
    </citation>
    <scope>NUCLEOTIDE SEQUENCE [LARGE SCALE GENOMIC DNA]</scope>
    <source>
        <strain evidence="2 3">JC-7</strain>
    </source>
</reference>
<evidence type="ECO:0008006" key="4">
    <source>
        <dbReference type="Google" id="ProtNLM"/>
    </source>
</evidence>
<keyword evidence="1" id="KW-0812">Transmembrane</keyword>
<feature type="transmembrane region" description="Helical" evidence="1">
    <location>
        <begin position="117"/>
        <end position="138"/>
    </location>
</feature>
<dbReference type="AlphaFoldDB" id="A0A5J4JE64"/>
<comment type="caution">
    <text evidence="2">The sequence shown here is derived from an EMBL/GenBank/DDBJ whole genome shotgun (WGS) entry which is preliminary data.</text>
</comment>
<organism evidence="2 3">
    <name type="scientific">Weizmannia acidilactici</name>
    <dbReference type="NCBI Taxonomy" id="2607726"/>
    <lineage>
        <taxon>Bacteria</taxon>
        <taxon>Bacillati</taxon>
        <taxon>Bacillota</taxon>
        <taxon>Bacilli</taxon>
        <taxon>Bacillales</taxon>
        <taxon>Bacillaceae</taxon>
        <taxon>Heyndrickxia</taxon>
    </lineage>
</organism>
<dbReference type="RefSeq" id="WP_151705988.1">
    <property type="nucleotide sequence ID" value="NZ_BKZQ01000019.1"/>
</dbReference>
<dbReference type="PANTHER" id="PTHR37422">
    <property type="entry name" value="TEICHURONIC ACID BIOSYNTHESIS PROTEIN TUAE"/>
    <property type="match status" value="1"/>
</dbReference>
<accession>A0A5J4JE64</accession>
<keyword evidence="1" id="KW-0472">Membrane</keyword>
<sequence length="439" mass="51326">MLEEKLRTPEYMFCILVLVISLFSNTINRNVSMQLLLMPLLTLLLFVLVKKYNYNNYYKVKIIIIYGVVVVGLMYLFKYQDGYYEYFLKEALYIVYLILLLWIFQVLFSKSSLSYRLLNFIVAVGSVVSVYCFFEYIIQKNIFFSNYFDYKNIIGGFNPYYRVSGTFFHPIPMSTFSSGMIYISYYLMLNKKNKIYLFLILLNLGATLITFSRSTLIAVFVSILVYNCLLVYFLIKTKKNIFILNILKKYIYCFIGISLLFLTINNIRIGNLTIFELIKNRFMEVFSVQGDGSFYQRYYGISYVIDSMLNKSNIFVFLLGHGFGRLDFDLKVSSTTIYGENFYLIDNEYFTLFYNIGFLGIIFVIIGVLFLIFKHLKRINYSGNIKADLISLSFFISLLISVFFYEGLTYISTVFILALSIGLCSKAIAKSNNKFESRN</sequence>
<feature type="transmembrane region" description="Helical" evidence="1">
    <location>
        <begin position="167"/>
        <end position="188"/>
    </location>
</feature>
<feature type="transmembrane region" description="Helical" evidence="1">
    <location>
        <begin position="91"/>
        <end position="108"/>
    </location>
</feature>
<dbReference type="EMBL" id="BKZQ01000019">
    <property type="protein sequence ID" value="GER70383.1"/>
    <property type="molecule type" value="Genomic_DNA"/>
</dbReference>
<feature type="transmembrane region" description="Helical" evidence="1">
    <location>
        <begin position="247"/>
        <end position="267"/>
    </location>
</feature>
<feature type="transmembrane region" description="Helical" evidence="1">
    <location>
        <begin position="352"/>
        <end position="373"/>
    </location>
</feature>
<evidence type="ECO:0000256" key="1">
    <source>
        <dbReference type="SAM" id="Phobius"/>
    </source>
</evidence>
<feature type="transmembrane region" description="Helical" evidence="1">
    <location>
        <begin position="195"/>
        <end position="211"/>
    </location>
</feature>
<feature type="transmembrane region" description="Helical" evidence="1">
    <location>
        <begin position="62"/>
        <end position="79"/>
    </location>
</feature>
<dbReference type="Proteomes" id="UP000391919">
    <property type="component" value="Unassembled WGS sequence"/>
</dbReference>
<keyword evidence="1" id="KW-1133">Transmembrane helix</keyword>
<keyword evidence="3" id="KW-1185">Reference proteome</keyword>
<proteinExistence type="predicted"/>
<protein>
    <recommendedName>
        <fullName evidence="4">O-antigen polymerase</fullName>
    </recommendedName>
</protein>
<feature type="transmembrane region" description="Helical" evidence="1">
    <location>
        <begin position="33"/>
        <end position="50"/>
    </location>
</feature>